<keyword evidence="3" id="KW-1185">Reference proteome</keyword>
<organism evidence="2 3">
    <name type="scientific">Streptomyces erythrogriseus</name>
    <dbReference type="NCBI Taxonomy" id="284027"/>
    <lineage>
        <taxon>Bacteria</taxon>
        <taxon>Bacillati</taxon>
        <taxon>Actinomycetota</taxon>
        <taxon>Actinomycetes</taxon>
        <taxon>Kitasatosporales</taxon>
        <taxon>Streptomycetaceae</taxon>
        <taxon>Streptomyces</taxon>
        <taxon>Streptomyces griseoincarnatus group</taxon>
    </lineage>
</organism>
<evidence type="ECO:0000313" key="2">
    <source>
        <dbReference type="EMBL" id="GAA2942930.1"/>
    </source>
</evidence>
<accession>A0ABN3X8H6</accession>
<reference evidence="2 3" key="1">
    <citation type="journal article" date="2019" name="Int. J. Syst. Evol. Microbiol.">
        <title>The Global Catalogue of Microorganisms (GCM) 10K type strain sequencing project: providing services to taxonomists for standard genome sequencing and annotation.</title>
        <authorList>
            <consortium name="The Broad Institute Genomics Platform"/>
            <consortium name="The Broad Institute Genome Sequencing Center for Infectious Disease"/>
            <person name="Wu L."/>
            <person name="Ma J."/>
        </authorList>
    </citation>
    <scope>NUCLEOTIDE SEQUENCE [LARGE SCALE GENOMIC DNA]</scope>
    <source>
        <strain evidence="2 3">JCM 9650</strain>
    </source>
</reference>
<evidence type="ECO:0000256" key="1">
    <source>
        <dbReference type="SAM" id="Phobius"/>
    </source>
</evidence>
<keyword evidence="1" id="KW-0472">Membrane</keyword>
<evidence type="ECO:0000313" key="3">
    <source>
        <dbReference type="Proteomes" id="UP001501423"/>
    </source>
</evidence>
<keyword evidence="1" id="KW-0812">Transmembrane</keyword>
<name>A0ABN3X8H6_9ACTN</name>
<dbReference type="Proteomes" id="UP001501423">
    <property type="component" value="Unassembled WGS sequence"/>
</dbReference>
<proteinExistence type="predicted"/>
<keyword evidence="1" id="KW-1133">Transmembrane helix</keyword>
<sequence length="45" mass="4568">MDNKTPPIGPLALALRLRGASTRTVLVVAALACTALLIGVGLLLI</sequence>
<protein>
    <recommendedName>
        <fullName evidence="4">ABC transporter permease</fullName>
    </recommendedName>
</protein>
<comment type="caution">
    <text evidence="2">The sequence shown here is derived from an EMBL/GenBank/DDBJ whole genome shotgun (WGS) entry which is preliminary data.</text>
</comment>
<gene>
    <name evidence="2" type="ORF">GCM10010478_50600</name>
</gene>
<dbReference type="EMBL" id="BAAAVA010000077">
    <property type="protein sequence ID" value="GAA2942930.1"/>
    <property type="molecule type" value="Genomic_DNA"/>
</dbReference>
<dbReference type="RefSeq" id="WP_346090289.1">
    <property type="nucleotide sequence ID" value="NZ_BAAAVA010000077.1"/>
</dbReference>
<feature type="transmembrane region" description="Helical" evidence="1">
    <location>
        <begin position="20"/>
        <end position="44"/>
    </location>
</feature>
<evidence type="ECO:0008006" key="4">
    <source>
        <dbReference type="Google" id="ProtNLM"/>
    </source>
</evidence>